<sequence>MKKLKVAVVGAGIYGINHIKAFSWNKDADLVAVCDLNQDILDGLKDGFNVNIYTNIEKMLEDEDLDAVSIATPDFFHMEPALASIRKGKDILVEKPLATTVEDALMIIEEAKKYNVRVAVDYHKRWDPAAINLKNELLKESTGVPIRGYMNMDDIIDVPTKWFNWADKSSPVHFLGTHCYDQIRWYMGCEAVSTYAVGTKKLLKSKGIDSYDTIQAFIKFENDCYWTVENSWIYPSGFPKNNDGRTQILTENALLRLDSQNRGLEFYSNTKGQTPNSYFIINNNGRPYGFGIEPINDFVDCIINNKSFIADGKDGLESLRIAEAVHSSLESGEVVKIKR</sequence>
<dbReference type="Pfam" id="PF02894">
    <property type="entry name" value="GFO_IDH_MocA_C"/>
    <property type="match status" value="1"/>
</dbReference>
<dbReference type="STRING" id="36842.SAMN02194393_02686"/>
<feature type="domain" description="Gfo/Idh/MocA-like oxidoreductase C-terminal" evidence="3">
    <location>
        <begin position="174"/>
        <end position="337"/>
    </location>
</feature>
<dbReference type="SUPFAM" id="SSF51735">
    <property type="entry name" value="NAD(P)-binding Rossmann-fold domains"/>
    <property type="match status" value="1"/>
</dbReference>
<protein>
    <submittedName>
        <fullName evidence="4">Predicted dehydrogenase</fullName>
    </submittedName>
</protein>
<dbReference type="Proteomes" id="UP000190285">
    <property type="component" value="Unassembled WGS sequence"/>
</dbReference>
<evidence type="ECO:0000256" key="1">
    <source>
        <dbReference type="ARBA" id="ARBA00010928"/>
    </source>
</evidence>
<dbReference type="AlphaFoldDB" id="A0A1T5LAN7"/>
<name>A0A1T5LAN7_9FIRM</name>
<dbReference type="EMBL" id="FUZT01000006">
    <property type="protein sequence ID" value="SKC73116.1"/>
    <property type="molecule type" value="Genomic_DNA"/>
</dbReference>
<reference evidence="5" key="1">
    <citation type="submission" date="2017-02" db="EMBL/GenBank/DDBJ databases">
        <authorList>
            <person name="Varghese N."/>
            <person name="Submissions S."/>
        </authorList>
    </citation>
    <scope>NUCLEOTIDE SEQUENCE [LARGE SCALE GENOMIC DNA]</scope>
    <source>
        <strain evidence="5">M1</strain>
    </source>
</reference>
<dbReference type="GO" id="GO:0000166">
    <property type="term" value="F:nucleotide binding"/>
    <property type="evidence" value="ECO:0007669"/>
    <property type="project" value="InterPro"/>
</dbReference>
<dbReference type="InterPro" id="IPR051450">
    <property type="entry name" value="Gfo/Idh/MocA_Oxidoreductases"/>
</dbReference>
<gene>
    <name evidence="4" type="ORF">SAMN02194393_02686</name>
</gene>
<organism evidence="4 5">
    <name type="scientific">Maledivibacter halophilus</name>
    <dbReference type="NCBI Taxonomy" id="36842"/>
    <lineage>
        <taxon>Bacteria</taxon>
        <taxon>Bacillati</taxon>
        <taxon>Bacillota</taxon>
        <taxon>Clostridia</taxon>
        <taxon>Peptostreptococcales</taxon>
        <taxon>Caminicellaceae</taxon>
        <taxon>Maledivibacter</taxon>
    </lineage>
</organism>
<evidence type="ECO:0000259" key="3">
    <source>
        <dbReference type="Pfam" id="PF02894"/>
    </source>
</evidence>
<dbReference type="InterPro" id="IPR004104">
    <property type="entry name" value="Gfo/Idh/MocA-like_OxRdtase_C"/>
</dbReference>
<dbReference type="OrthoDB" id="9815825at2"/>
<evidence type="ECO:0000313" key="5">
    <source>
        <dbReference type="Proteomes" id="UP000190285"/>
    </source>
</evidence>
<dbReference type="Gene3D" id="3.30.360.10">
    <property type="entry name" value="Dihydrodipicolinate Reductase, domain 2"/>
    <property type="match status" value="1"/>
</dbReference>
<comment type="similarity">
    <text evidence="1">Belongs to the Gfo/Idh/MocA family.</text>
</comment>
<dbReference type="PANTHER" id="PTHR43377">
    <property type="entry name" value="BILIVERDIN REDUCTASE A"/>
    <property type="match status" value="1"/>
</dbReference>
<dbReference type="PANTHER" id="PTHR43377:SF1">
    <property type="entry name" value="BILIVERDIN REDUCTASE A"/>
    <property type="match status" value="1"/>
</dbReference>
<dbReference type="InterPro" id="IPR036291">
    <property type="entry name" value="NAD(P)-bd_dom_sf"/>
</dbReference>
<dbReference type="RefSeq" id="WP_079492236.1">
    <property type="nucleotide sequence ID" value="NZ_FUZT01000006.1"/>
</dbReference>
<dbReference type="InterPro" id="IPR000683">
    <property type="entry name" value="Gfo/Idh/MocA-like_OxRdtase_N"/>
</dbReference>
<evidence type="ECO:0000313" key="4">
    <source>
        <dbReference type="EMBL" id="SKC73116.1"/>
    </source>
</evidence>
<dbReference type="Pfam" id="PF01408">
    <property type="entry name" value="GFO_IDH_MocA"/>
    <property type="match status" value="1"/>
</dbReference>
<accession>A0A1T5LAN7</accession>
<feature type="domain" description="Gfo/Idh/MocA-like oxidoreductase N-terminal" evidence="2">
    <location>
        <begin position="4"/>
        <end position="122"/>
    </location>
</feature>
<dbReference type="SUPFAM" id="SSF55347">
    <property type="entry name" value="Glyceraldehyde-3-phosphate dehydrogenase-like, C-terminal domain"/>
    <property type="match status" value="1"/>
</dbReference>
<proteinExistence type="inferred from homology"/>
<evidence type="ECO:0000259" key="2">
    <source>
        <dbReference type="Pfam" id="PF01408"/>
    </source>
</evidence>
<dbReference type="Gene3D" id="3.40.50.720">
    <property type="entry name" value="NAD(P)-binding Rossmann-like Domain"/>
    <property type="match status" value="1"/>
</dbReference>
<keyword evidence="5" id="KW-1185">Reference proteome</keyword>